<proteinExistence type="inferred from homology"/>
<dbReference type="RefSeq" id="WP_091462380.1">
    <property type="nucleotide sequence ID" value="NZ_FNPD01000015.1"/>
</dbReference>
<dbReference type="InterPro" id="IPR013785">
    <property type="entry name" value="Aldolase_TIM"/>
</dbReference>
<keyword evidence="5" id="KW-0119">Carbohydrate metabolism</keyword>
<dbReference type="Pfam" id="PF01081">
    <property type="entry name" value="Aldolase"/>
    <property type="match status" value="1"/>
</dbReference>
<evidence type="ECO:0000256" key="3">
    <source>
        <dbReference type="ARBA" id="ARBA00011233"/>
    </source>
</evidence>
<evidence type="ECO:0000256" key="1">
    <source>
        <dbReference type="ARBA" id="ARBA00004761"/>
    </source>
</evidence>
<protein>
    <submittedName>
        <fullName evidence="6">2-keto-3-deoxy-phosphogluconate aldolase</fullName>
    </submittedName>
</protein>
<gene>
    <name evidence="6" type="ORF">SAMN03080603_01927</name>
</gene>
<dbReference type="AlphaFoldDB" id="A0A1H3HGJ7"/>
<evidence type="ECO:0000256" key="5">
    <source>
        <dbReference type="ARBA" id="ARBA00023277"/>
    </source>
</evidence>
<name>A0A1H3HGJ7_9BACT</name>
<accession>A0A1H3HGJ7</accession>
<dbReference type="InterPro" id="IPR000887">
    <property type="entry name" value="Aldlse_KDPG_KHG"/>
</dbReference>
<dbReference type="Proteomes" id="UP000199266">
    <property type="component" value="Unassembled WGS sequence"/>
</dbReference>
<evidence type="ECO:0000313" key="6">
    <source>
        <dbReference type="EMBL" id="SDY14581.1"/>
    </source>
</evidence>
<evidence type="ECO:0000256" key="2">
    <source>
        <dbReference type="ARBA" id="ARBA00006906"/>
    </source>
</evidence>
<reference evidence="7" key="1">
    <citation type="submission" date="2016-10" db="EMBL/GenBank/DDBJ databases">
        <authorList>
            <person name="Varghese N."/>
            <person name="Submissions S."/>
        </authorList>
    </citation>
    <scope>NUCLEOTIDE SEQUENCE [LARGE SCALE GENOMIC DNA]</scope>
    <source>
        <strain evidence="7">DSM 13490</strain>
    </source>
</reference>
<evidence type="ECO:0000313" key="7">
    <source>
        <dbReference type="Proteomes" id="UP000199266"/>
    </source>
</evidence>
<dbReference type="PANTHER" id="PTHR30246:SF1">
    <property type="entry name" value="2-DEHYDRO-3-DEOXY-6-PHOSPHOGALACTONATE ALDOLASE-RELATED"/>
    <property type="match status" value="1"/>
</dbReference>
<dbReference type="SUPFAM" id="SSF51569">
    <property type="entry name" value="Aldolase"/>
    <property type="match status" value="1"/>
</dbReference>
<evidence type="ECO:0000256" key="4">
    <source>
        <dbReference type="ARBA" id="ARBA00023239"/>
    </source>
</evidence>
<dbReference type="CDD" id="cd00452">
    <property type="entry name" value="KDPG_aldolase"/>
    <property type="match status" value="1"/>
</dbReference>
<dbReference type="EMBL" id="FNPD01000015">
    <property type="protein sequence ID" value="SDY14581.1"/>
    <property type="molecule type" value="Genomic_DNA"/>
</dbReference>
<comment type="similarity">
    <text evidence="2">Belongs to the KHG/KDPG aldolase family.</text>
</comment>
<dbReference type="NCBIfam" id="TIGR01182">
    <property type="entry name" value="eda"/>
    <property type="match status" value="1"/>
</dbReference>
<dbReference type="Gene3D" id="3.20.20.70">
    <property type="entry name" value="Aldolase class I"/>
    <property type="match status" value="1"/>
</dbReference>
<keyword evidence="7" id="KW-1185">Reference proteome</keyword>
<dbReference type="GO" id="GO:0016829">
    <property type="term" value="F:lyase activity"/>
    <property type="evidence" value="ECO:0007669"/>
    <property type="project" value="UniProtKB-KW"/>
</dbReference>
<dbReference type="PANTHER" id="PTHR30246">
    <property type="entry name" value="2-KETO-3-DEOXY-6-PHOSPHOGLUCONATE ALDOLASE"/>
    <property type="match status" value="1"/>
</dbReference>
<comment type="pathway">
    <text evidence="1">Carbohydrate acid metabolism.</text>
</comment>
<comment type="subunit">
    <text evidence="3">Homotrimer.</text>
</comment>
<keyword evidence="4" id="KW-0456">Lyase</keyword>
<sequence length="210" mass="22256">MFDTINYICSAKVIAVIRAKSANEGLRLCKAIHNGGIKTIEITMTVPKAINTIETLQEEMSGQDVLIGAGTVCDSETAVACIKAGAKFIVSPCLVPDVIHACHRYNVLVMPGIGTATEAFMATQLGAQLLKVFPGDVLGPHFVKSLKGPFPHLKMIPTGGVTLENMDQWFKAGVVAVGIGSFLTRPAIEKGDFNVVTSIAKEVVAKAMCL</sequence>
<organism evidence="6 7">
    <name type="scientific">Acetomicrobium thermoterrenum DSM 13490</name>
    <dbReference type="NCBI Taxonomy" id="1120987"/>
    <lineage>
        <taxon>Bacteria</taxon>
        <taxon>Thermotogati</taxon>
        <taxon>Synergistota</taxon>
        <taxon>Synergistia</taxon>
        <taxon>Synergistales</taxon>
        <taxon>Acetomicrobiaceae</taxon>
        <taxon>Acetomicrobium</taxon>
    </lineage>
</organism>